<organism evidence="1 2">
    <name type="scientific">Branchiostoma floridae</name>
    <name type="common">Florida lancelet</name>
    <name type="synonym">Amphioxus</name>
    <dbReference type="NCBI Taxonomy" id="7739"/>
    <lineage>
        <taxon>Eukaryota</taxon>
        <taxon>Metazoa</taxon>
        <taxon>Chordata</taxon>
        <taxon>Cephalochordata</taxon>
        <taxon>Leptocardii</taxon>
        <taxon>Amphioxiformes</taxon>
        <taxon>Branchiostomatidae</taxon>
        <taxon>Branchiostoma</taxon>
    </lineage>
</organism>
<reference evidence="1" key="1">
    <citation type="journal article" date="2020" name="Nat. Ecol. Evol.">
        <title>Deeply conserved synteny resolves early events in vertebrate evolution.</title>
        <authorList>
            <person name="Simakov O."/>
            <person name="Marletaz F."/>
            <person name="Yue J.X."/>
            <person name="O'Connell B."/>
            <person name="Jenkins J."/>
            <person name="Brandt A."/>
            <person name="Calef R."/>
            <person name="Tung C.H."/>
            <person name="Huang T.K."/>
            <person name="Schmutz J."/>
            <person name="Satoh N."/>
            <person name="Yu J.K."/>
            <person name="Putnam N.H."/>
            <person name="Green R.E."/>
            <person name="Rokhsar D.S."/>
        </authorList>
    </citation>
    <scope>NUCLEOTIDE SEQUENCE [LARGE SCALE GENOMIC DNA]</scope>
    <source>
        <strain evidence="1">S238N-H82</strain>
    </source>
</reference>
<evidence type="ECO:0000313" key="1">
    <source>
        <dbReference type="Proteomes" id="UP000001554"/>
    </source>
</evidence>
<dbReference type="AlphaFoldDB" id="A0A9J7MS55"/>
<dbReference type="Proteomes" id="UP000001554">
    <property type="component" value="Chromosome 6"/>
</dbReference>
<sequence>MSALDMKADASVLVSGVPDDMSNELLKELMIQGKDNCGIQQMVMFPEMQTALIEFSTPEGAENAYAFVDTMEVRQLTSRFPQRGHTSALPMQLLLKHLRLFFQPLTAPHDFEEPGRRKSGASQLLQGKTAALYMNADACVLVSGFPDYVDGKMLEEHLMSAKDNYGIRQMIMFPEIRTALIEFSTPEGK</sequence>
<dbReference type="InterPro" id="IPR035979">
    <property type="entry name" value="RBD_domain_sf"/>
</dbReference>
<evidence type="ECO:0000313" key="2">
    <source>
        <dbReference type="RefSeq" id="XP_035678902.1"/>
    </source>
</evidence>
<dbReference type="SUPFAM" id="SSF54928">
    <property type="entry name" value="RNA-binding domain, RBD"/>
    <property type="match status" value="1"/>
</dbReference>
<proteinExistence type="predicted"/>
<dbReference type="KEGG" id="bfo:118417446"/>
<dbReference type="InterPro" id="IPR012677">
    <property type="entry name" value="Nucleotide-bd_a/b_plait_sf"/>
</dbReference>
<keyword evidence="1" id="KW-1185">Reference proteome</keyword>
<dbReference type="Gene3D" id="3.30.70.330">
    <property type="match status" value="1"/>
</dbReference>
<dbReference type="RefSeq" id="XP_035678902.1">
    <property type="nucleotide sequence ID" value="XM_035823009.1"/>
</dbReference>
<reference evidence="2" key="2">
    <citation type="submission" date="2025-08" db="UniProtKB">
        <authorList>
            <consortium name="RefSeq"/>
        </authorList>
    </citation>
    <scope>IDENTIFICATION</scope>
    <source>
        <strain evidence="2">S238N-H82</strain>
        <tissue evidence="2">Testes</tissue>
    </source>
</reference>
<gene>
    <name evidence="2" type="primary">LOC118417446</name>
</gene>
<dbReference type="GO" id="GO:0003676">
    <property type="term" value="F:nucleic acid binding"/>
    <property type="evidence" value="ECO:0007669"/>
    <property type="project" value="InterPro"/>
</dbReference>
<protein>
    <submittedName>
        <fullName evidence="2">Uncharacterized protein LOC118417446</fullName>
    </submittedName>
</protein>
<dbReference type="GeneID" id="118417446"/>
<accession>A0A9J7MS55</accession>
<name>A0A9J7MS55_BRAFL</name>